<reference evidence="1 2" key="1">
    <citation type="journal article" date="2012" name="Appl. Environ. Microbiol.">
        <title>Involvement of two latex-clearing proteins during rubber degradation and insights into the subsequent degradation pathway revealed by the genome sequence of Gordonia polyisoprenivorans strain VH2.</title>
        <authorList>
            <person name="Hiessl S."/>
            <person name="Schuldes J."/>
            <person name="Thurmer A."/>
            <person name="Halbsguth T."/>
            <person name="Broker D."/>
            <person name="Angelov A."/>
            <person name="Liebl W."/>
            <person name="Daniel R."/>
            <person name="Steinbuchel A."/>
        </authorList>
    </citation>
    <scope>NUCLEOTIDE SEQUENCE [LARGE SCALE GENOMIC DNA]</scope>
    <source>
        <strain evidence="2">DSM 44266 / VH2</strain>
    </source>
</reference>
<accession>H6N3I2</accession>
<dbReference type="KEGG" id="gpo:GPOL_c12860"/>
<dbReference type="AlphaFoldDB" id="H6N3I2"/>
<dbReference type="Proteomes" id="UP000009154">
    <property type="component" value="Chromosome"/>
</dbReference>
<dbReference type="EMBL" id="CP003119">
    <property type="protein sequence ID" value="AFA72341.1"/>
    <property type="molecule type" value="Genomic_DNA"/>
</dbReference>
<gene>
    <name evidence="1" type="ordered locus">GPOL_c12860</name>
</gene>
<dbReference type="STRING" id="1112204.GPOL_c12860"/>
<name>H6N3I2_GORPV</name>
<protein>
    <submittedName>
        <fullName evidence="1">Uncharacterized protein</fullName>
    </submittedName>
</protein>
<sequence>MLGIRALINGDTRMGLRWNDQAFHAYLDAGGVQICDTVEQRGNHLAAAGEVNRAGRAFAVARTYALDAGMEWPRHPFTHDAIRRCRDDENTAFDRGWRAGIADARDALVMGDHERFAGM</sequence>
<keyword evidence="2" id="KW-1185">Reference proteome</keyword>
<proteinExistence type="predicted"/>
<evidence type="ECO:0000313" key="2">
    <source>
        <dbReference type="Proteomes" id="UP000009154"/>
    </source>
</evidence>
<organism evidence="1 2">
    <name type="scientific">Gordonia polyisoprenivorans (strain DSM 44266 / VH2)</name>
    <dbReference type="NCBI Taxonomy" id="1112204"/>
    <lineage>
        <taxon>Bacteria</taxon>
        <taxon>Bacillati</taxon>
        <taxon>Actinomycetota</taxon>
        <taxon>Actinomycetes</taxon>
        <taxon>Mycobacteriales</taxon>
        <taxon>Gordoniaceae</taxon>
        <taxon>Gordonia</taxon>
    </lineage>
</organism>
<dbReference type="HOGENOM" id="CLU_2058051_0_0_11"/>
<evidence type="ECO:0000313" key="1">
    <source>
        <dbReference type="EMBL" id="AFA72341.1"/>
    </source>
</evidence>